<dbReference type="EMBL" id="QJKD01000003">
    <property type="protein sequence ID" value="PXX55089.1"/>
    <property type="molecule type" value="Genomic_DNA"/>
</dbReference>
<feature type="compositionally biased region" description="Basic and acidic residues" evidence="4">
    <location>
        <begin position="34"/>
        <end position="45"/>
    </location>
</feature>
<accession>A0A2V3YCY9</accession>
<keyword evidence="9" id="KW-1185">Reference proteome</keyword>
<dbReference type="GeneID" id="86060654"/>
<dbReference type="InterPro" id="IPR058625">
    <property type="entry name" value="MdtA-like_BSH"/>
</dbReference>
<comment type="similarity">
    <text evidence="2">Belongs to the membrane fusion protein (MFP) (TC 8.A.1) family.</text>
</comment>
<dbReference type="InterPro" id="IPR006143">
    <property type="entry name" value="RND_pump_MFP"/>
</dbReference>
<dbReference type="PANTHER" id="PTHR32347:SF14">
    <property type="entry name" value="EFFLUX SYSTEM COMPONENT YKNX-RELATED"/>
    <property type="match status" value="1"/>
</dbReference>
<dbReference type="SUPFAM" id="SSF111369">
    <property type="entry name" value="HlyD-like secretion proteins"/>
    <property type="match status" value="1"/>
</dbReference>
<dbReference type="Proteomes" id="UP000248057">
    <property type="component" value="Unassembled WGS sequence"/>
</dbReference>
<dbReference type="Pfam" id="PF25990">
    <property type="entry name" value="Beta-barrel_YknX"/>
    <property type="match status" value="1"/>
</dbReference>
<dbReference type="NCBIfam" id="TIGR01730">
    <property type="entry name" value="RND_mfp"/>
    <property type="match status" value="1"/>
</dbReference>
<dbReference type="InterPro" id="IPR050465">
    <property type="entry name" value="UPF0194_transport"/>
</dbReference>
<feature type="region of interest" description="Disordered" evidence="4">
    <location>
        <begin position="32"/>
        <end position="96"/>
    </location>
</feature>
<dbReference type="Gene3D" id="2.40.30.170">
    <property type="match status" value="1"/>
</dbReference>
<feature type="domain" description="Multidrug resistance protein MdtA-like barrel-sandwich hybrid" evidence="6">
    <location>
        <begin position="155"/>
        <end position="329"/>
    </location>
</feature>
<dbReference type="AlphaFoldDB" id="A0A2V3YCY9"/>
<protein>
    <submittedName>
        <fullName evidence="8">RND family efflux transporter MFP subunit</fullName>
    </submittedName>
</protein>
<feature type="domain" description="YknX-like beta-barrel" evidence="7">
    <location>
        <begin position="343"/>
        <end position="418"/>
    </location>
</feature>
<evidence type="ECO:0000259" key="6">
    <source>
        <dbReference type="Pfam" id="PF25917"/>
    </source>
</evidence>
<gene>
    <name evidence="8" type="ORF">DFR60_103140</name>
</gene>
<evidence type="ECO:0000256" key="3">
    <source>
        <dbReference type="ARBA" id="ARBA00023054"/>
    </source>
</evidence>
<keyword evidence="5" id="KW-0472">Membrane</keyword>
<evidence type="ECO:0000259" key="7">
    <source>
        <dbReference type="Pfam" id="PF25990"/>
    </source>
</evidence>
<dbReference type="GO" id="GO:0030313">
    <property type="term" value="C:cell envelope"/>
    <property type="evidence" value="ECO:0007669"/>
    <property type="project" value="UniProtKB-SubCell"/>
</dbReference>
<comment type="caution">
    <text evidence="8">The sequence shown here is derived from an EMBL/GenBank/DDBJ whole genome shotgun (WGS) entry which is preliminary data.</text>
</comment>
<dbReference type="RefSeq" id="WP_110322197.1">
    <property type="nucleotide sequence ID" value="NZ_QJKD01000003.1"/>
</dbReference>
<dbReference type="PANTHER" id="PTHR32347">
    <property type="entry name" value="EFFLUX SYSTEM COMPONENT YKNX-RELATED"/>
    <property type="match status" value="1"/>
</dbReference>
<keyword evidence="3" id="KW-0175">Coiled coil</keyword>
<comment type="subcellular location">
    <subcellularLocation>
        <location evidence="1">Cell envelope</location>
    </subcellularLocation>
</comment>
<keyword evidence="5" id="KW-1133">Transmembrane helix</keyword>
<dbReference type="GO" id="GO:0022857">
    <property type="term" value="F:transmembrane transporter activity"/>
    <property type="evidence" value="ECO:0007669"/>
    <property type="project" value="InterPro"/>
</dbReference>
<dbReference type="InterPro" id="IPR058636">
    <property type="entry name" value="Beta-barrel_YknX"/>
</dbReference>
<name>A0A2V3YCY9_9FIRM</name>
<evidence type="ECO:0000313" key="8">
    <source>
        <dbReference type="EMBL" id="PXX55089.1"/>
    </source>
</evidence>
<evidence type="ECO:0000256" key="5">
    <source>
        <dbReference type="SAM" id="Phobius"/>
    </source>
</evidence>
<evidence type="ECO:0000256" key="1">
    <source>
        <dbReference type="ARBA" id="ARBA00004196"/>
    </source>
</evidence>
<sequence length="505" mass="54941">MKDEFNHVEIDGKEADDIQVKMDDVVADAEAFAAEEKTVQPERNRRGGAKPVPVMEEPMSDEDFNEELKELMEEDTSGKKKKKKKKNGERGRRKKWSGKKKVLVGVGIAVVVIFGASKVMGGGKAPQMMASTFPLTRGEVVEMLSVSGPVEGTDSVEVVSNLHAEILEIPVKEGDRVEKDQLLATLDEKDAKKEVDIAQNAYDLAVTTYNEKQIEAENGYAKAKQDYDAAKANYDRTNVLFQSGSASQLELETASDALNNAQRDLKTFTLKDGRPVANESYSLQIENAAFELDQKKELLENTRVTSPIAGTVVRVNCKVGRFADKTDDDKPMFIIENLDVLEMKINVSEYSIGKVQIGQPVEISADILNGEVVKGEVTAISPTGEEKGNGSTERVIPTTVRIIDQNTRLIAGITAKAKIELQKAEDAWVVPVSALLQQPDGSTAIVTIEDNIAHMIPVTTGVESDIQVEVIPAEEGKLTEGMQIVETPAANLTDGMTVVAVPAAQ</sequence>
<dbReference type="GO" id="GO:0016020">
    <property type="term" value="C:membrane"/>
    <property type="evidence" value="ECO:0007669"/>
    <property type="project" value="InterPro"/>
</dbReference>
<proteinExistence type="inferred from homology"/>
<organism evidence="8 9">
    <name type="scientific">Hungatella effluvii</name>
    <dbReference type="NCBI Taxonomy" id="1096246"/>
    <lineage>
        <taxon>Bacteria</taxon>
        <taxon>Bacillati</taxon>
        <taxon>Bacillota</taxon>
        <taxon>Clostridia</taxon>
        <taxon>Lachnospirales</taxon>
        <taxon>Lachnospiraceae</taxon>
        <taxon>Hungatella</taxon>
    </lineage>
</organism>
<dbReference type="Pfam" id="PF25917">
    <property type="entry name" value="BSH_RND"/>
    <property type="match status" value="1"/>
</dbReference>
<dbReference type="Gene3D" id="2.40.420.20">
    <property type="match status" value="1"/>
</dbReference>
<keyword evidence="5" id="KW-0812">Transmembrane</keyword>
<evidence type="ECO:0000313" key="9">
    <source>
        <dbReference type="Proteomes" id="UP000248057"/>
    </source>
</evidence>
<feature type="transmembrane region" description="Helical" evidence="5">
    <location>
        <begin position="102"/>
        <end position="121"/>
    </location>
</feature>
<reference evidence="8 9" key="1">
    <citation type="submission" date="2018-05" db="EMBL/GenBank/DDBJ databases">
        <title>Genomic Encyclopedia of Type Strains, Phase IV (KMG-IV): sequencing the most valuable type-strain genomes for metagenomic binning, comparative biology and taxonomic classification.</title>
        <authorList>
            <person name="Goeker M."/>
        </authorList>
    </citation>
    <scope>NUCLEOTIDE SEQUENCE [LARGE SCALE GENOMIC DNA]</scope>
    <source>
        <strain evidence="8 9">DSM 24995</strain>
    </source>
</reference>
<feature type="compositionally biased region" description="Basic residues" evidence="4">
    <location>
        <begin position="79"/>
        <end position="96"/>
    </location>
</feature>
<dbReference type="Gene3D" id="2.40.50.100">
    <property type="match status" value="1"/>
</dbReference>
<evidence type="ECO:0000256" key="2">
    <source>
        <dbReference type="ARBA" id="ARBA00009477"/>
    </source>
</evidence>
<evidence type="ECO:0000256" key="4">
    <source>
        <dbReference type="SAM" id="MobiDB-lite"/>
    </source>
</evidence>